<dbReference type="Proteomes" id="UP000780801">
    <property type="component" value="Unassembled WGS sequence"/>
</dbReference>
<feature type="region of interest" description="Disordered" evidence="1">
    <location>
        <begin position="353"/>
        <end position="422"/>
    </location>
</feature>
<name>A0A9P6FL88_9FUNG</name>
<feature type="compositionally biased region" description="Pro residues" evidence="1">
    <location>
        <begin position="359"/>
        <end position="374"/>
    </location>
</feature>
<evidence type="ECO:0000313" key="2">
    <source>
        <dbReference type="EMBL" id="KAF9577126.1"/>
    </source>
</evidence>
<feature type="region of interest" description="Disordered" evidence="1">
    <location>
        <begin position="1"/>
        <end position="67"/>
    </location>
</feature>
<organism evidence="2 3">
    <name type="scientific">Lunasporangiospora selenospora</name>
    <dbReference type="NCBI Taxonomy" id="979761"/>
    <lineage>
        <taxon>Eukaryota</taxon>
        <taxon>Fungi</taxon>
        <taxon>Fungi incertae sedis</taxon>
        <taxon>Mucoromycota</taxon>
        <taxon>Mortierellomycotina</taxon>
        <taxon>Mortierellomycetes</taxon>
        <taxon>Mortierellales</taxon>
        <taxon>Mortierellaceae</taxon>
        <taxon>Lunasporangiospora</taxon>
    </lineage>
</organism>
<accession>A0A9P6FL88</accession>
<protein>
    <submittedName>
        <fullName evidence="2">Uncharacterized protein</fullName>
    </submittedName>
</protein>
<dbReference type="EMBL" id="JAABOA010005261">
    <property type="protein sequence ID" value="KAF9577126.1"/>
    <property type="molecule type" value="Genomic_DNA"/>
</dbReference>
<keyword evidence="3" id="KW-1185">Reference proteome</keyword>
<evidence type="ECO:0000313" key="3">
    <source>
        <dbReference type="Proteomes" id="UP000780801"/>
    </source>
</evidence>
<reference evidence="2" key="1">
    <citation type="journal article" date="2020" name="Fungal Divers.">
        <title>Resolving the Mortierellaceae phylogeny through synthesis of multi-gene phylogenetics and phylogenomics.</title>
        <authorList>
            <person name="Vandepol N."/>
            <person name="Liber J."/>
            <person name="Desiro A."/>
            <person name="Na H."/>
            <person name="Kennedy M."/>
            <person name="Barry K."/>
            <person name="Grigoriev I.V."/>
            <person name="Miller A.N."/>
            <person name="O'Donnell K."/>
            <person name="Stajich J.E."/>
            <person name="Bonito G."/>
        </authorList>
    </citation>
    <scope>NUCLEOTIDE SEQUENCE</scope>
    <source>
        <strain evidence="2">KOD1015</strain>
    </source>
</reference>
<evidence type="ECO:0000256" key="1">
    <source>
        <dbReference type="SAM" id="MobiDB-lite"/>
    </source>
</evidence>
<feature type="compositionally biased region" description="Low complexity" evidence="1">
    <location>
        <begin position="407"/>
        <end position="422"/>
    </location>
</feature>
<feature type="compositionally biased region" description="Basic and acidic residues" evidence="1">
    <location>
        <begin position="43"/>
        <end position="57"/>
    </location>
</feature>
<comment type="caution">
    <text evidence="2">The sequence shown here is derived from an EMBL/GenBank/DDBJ whole genome shotgun (WGS) entry which is preliminary data.</text>
</comment>
<sequence length="422" mass="45327">MTMTSSSSELGMSEDHENDRPTKANNAGPSVSSATAATVATVDSRRVRQPSKKETAASRRARAIEEEENEVILQKLGVFTAPSTSTGTRSGGTRSGFTNSSSGRSRRKGQWTDESEEDALERGRGSGRFGKSKSRIARTMSSGRHALLLFFVVPREPKFAFEAVVPMGAPVITANRIRESFSIQVMIDSTQSYIPIRIDKVDMGIWLRPDNVKIADNNNTSSGFVIRPRITQLVSIPMLLDYKAHERDFSTDKTMGQLVRACMPKGSDSALAYPGAENAGVGSKNELDILVQGTVHIWGLSWIWKPQFALQVNDVPCPANAKSIPGSEQPPSETQPVVQPMPSMTAIMAGSNGILPQSTPHPAPPPVHPLPPAMTSPQEDAVAEDAAGFVNAQGERVTRTRAAPGFTVTSSTTTTPTPTTKA</sequence>
<feature type="compositionally biased region" description="Basic and acidic residues" evidence="1">
    <location>
        <begin position="13"/>
        <end position="22"/>
    </location>
</feature>
<feature type="compositionally biased region" description="Polar residues" evidence="1">
    <location>
        <begin position="1"/>
        <end position="10"/>
    </location>
</feature>
<dbReference type="AlphaFoldDB" id="A0A9P6FL88"/>
<dbReference type="OrthoDB" id="5582002at2759"/>
<gene>
    <name evidence="2" type="ORF">BGW38_007864</name>
</gene>
<feature type="region of interest" description="Disordered" evidence="1">
    <location>
        <begin position="81"/>
        <end position="135"/>
    </location>
</feature>
<proteinExistence type="predicted"/>
<feature type="compositionally biased region" description="Low complexity" evidence="1">
    <location>
        <begin position="30"/>
        <end position="42"/>
    </location>
</feature>